<dbReference type="GO" id="GO:0000162">
    <property type="term" value="P:L-tryptophan biosynthetic process"/>
    <property type="evidence" value="ECO:0007669"/>
    <property type="project" value="UniProtKB-UniPathway"/>
</dbReference>
<dbReference type="Pfam" id="PF00117">
    <property type="entry name" value="GATase"/>
    <property type="match status" value="1"/>
</dbReference>
<evidence type="ECO:0000256" key="7">
    <source>
        <dbReference type="ARBA" id="ARBA00012266"/>
    </source>
</evidence>
<dbReference type="GO" id="GO:0005634">
    <property type="term" value="C:nucleus"/>
    <property type="evidence" value="ECO:0007669"/>
    <property type="project" value="UniProtKB-SubCell"/>
</dbReference>
<evidence type="ECO:0000256" key="4">
    <source>
        <dbReference type="ARBA" id="ARBA00004664"/>
    </source>
</evidence>
<dbReference type="CDD" id="cd01743">
    <property type="entry name" value="GATase1_Anthranilate_Synthase"/>
    <property type="match status" value="1"/>
</dbReference>
<dbReference type="EC" id="4.1.1.48" evidence="8"/>
<comment type="catalytic activity">
    <reaction evidence="2">
        <text>1-(2-carboxyphenylamino)-1-deoxy-D-ribulose 5-phosphate + H(+) = (1S,2R)-1-C-(indol-3-yl)glycerol 3-phosphate + CO2 + H2O</text>
        <dbReference type="Rhea" id="RHEA:23476"/>
        <dbReference type="ChEBI" id="CHEBI:15377"/>
        <dbReference type="ChEBI" id="CHEBI:15378"/>
        <dbReference type="ChEBI" id="CHEBI:16526"/>
        <dbReference type="ChEBI" id="CHEBI:58613"/>
        <dbReference type="ChEBI" id="CHEBI:58866"/>
        <dbReference type="EC" id="4.1.1.48"/>
    </reaction>
</comment>
<evidence type="ECO:0000256" key="10">
    <source>
        <dbReference type="ARBA" id="ARBA00018819"/>
    </source>
</evidence>
<evidence type="ECO:0000256" key="18">
    <source>
        <dbReference type="ARBA" id="ARBA00047683"/>
    </source>
</evidence>
<feature type="compositionally biased region" description="Basic and acidic residues" evidence="21">
    <location>
        <begin position="80"/>
        <end position="97"/>
    </location>
</feature>
<dbReference type="Gene3D" id="3.20.20.70">
    <property type="entry name" value="Aldolase class I"/>
    <property type="match status" value="2"/>
</dbReference>
<keyword evidence="19 20" id="KW-0371">Homeobox</keyword>
<dbReference type="EC" id="5.3.1.24" evidence="9"/>
<keyword evidence="16" id="KW-0456">Lyase</keyword>
<keyword evidence="14" id="KW-0057">Aromatic amino acid biosynthesis</keyword>
<dbReference type="UniPathway" id="UPA00035">
    <property type="reaction ID" value="UER00040"/>
</dbReference>
<keyword evidence="19 20" id="KW-0539">Nucleus</keyword>
<dbReference type="GO" id="GO:0005829">
    <property type="term" value="C:cytosol"/>
    <property type="evidence" value="ECO:0007669"/>
    <property type="project" value="TreeGrafter"/>
</dbReference>
<evidence type="ECO:0000256" key="21">
    <source>
        <dbReference type="SAM" id="MobiDB-lite"/>
    </source>
</evidence>
<dbReference type="PROSITE" id="PS00614">
    <property type="entry name" value="IGPS"/>
    <property type="match status" value="1"/>
</dbReference>
<feature type="compositionally biased region" description="Polar residues" evidence="21">
    <location>
        <begin position="131"/>
        <end position="147"/>
    </location>
</feature>
<comment type="catalytic activity">
    <reaction evidence="1">
        <text>N-(5-phospho-beta-D-ribosyl)anthranilate = 1-(2-carboxyphenylamino)-1-deoxy-D-ribulose 5-phosphate</text>
        <dbReference type="Rhea" id="RHEA:21540"/>
        <dbReference type="ChEBI" id="CHEBI:18277"/>
        <dbReference type="ChEBI" id="CHEBI:58613"/>
        <dbReference type="EC" id="5.3.1.24"/>
    </reaction>
</comment>
<evidence type="ECO:0000256" key="12">
    <source>
        <dbReference type="ARBA" id="ARBA00022822"/>
    </source>
</evidence>
<dbReference type="CDD" id="cd00405">
    <property type="entry name" value="PRAI"/>
    <property type="match status" value="1"/>
</dbReference>
<evidence type="ECO:0000256" key="2">
    <source>
        <dbReference type="ARBA" id="ARBA00001633"/>
    </source>
</evidence>
<dbReference type="CDD" id="cd00086">
    <property type="entry name" value="homeodomain"/>
    <property type="match status" value="1"/>
</dbReference>
<dbReference type="GO" id="GO:0003677">
    <property type="term" value="F:DNA binding"/>
    <property type="evidence" value="ECO:0007669"/>
    <property type="project" value="UniProtKB-UniRule"/>
</dbReference>
<dbReference type="InterPro" id="IPR001356">
    <property type="entry name" value="HD"/>
</dbReference>
<dbReference type="InterPro" id="IPR017926">
    <property type="entry name" value="GATASE"/>
</dbReference>
<evidence type="ECO:0000259" key="22">
    <source>
        <dbReference type="PROSITE" id="PS50071"/>
    </source>
</evidence>
<dbReference type="HAMAP" id="MF_00135">
    <property type="entry name" value="PRAI"/>
    <property type="match status" value="1"/>
</dbReference>
<feature type="compositionally biased region" description="Low complexity" evidence="21">
    <location>
        <begin position="469"/>
        <end position="483"/>
    </location>
</feature>
<evidence type="ECO:0000256" key="3">
    <source>
        <dbReference type="ARBA" id="ARBA00003272"/>
    </source>
</evidence>
<feature type="domain" description="Homeobox" evidence="22">
    <location>
        <begin position="65"/>
        <end position="121"/>
    </location>
</feature>
<keyword evidence="11" id="KW-0028">Amino-acid biosynthesis</keyword>
<dbReference type="InterPro" id="IPR029062">
    <property type="entry name" value="Class_I_gatase-like"/>
</dbReference>
<reference evidence="23 24" key="1">
    <citation type="journal article" date="2016" name="Proc. Natl. Acad. Sci. U.S.A.">
        <title>Lipid metabolic changes in an early divergent fungus govern the establishment of a mutualistic symbiosis with endobacteria.</title>
        <authorList>
            <person name="Lastovetsky O.A."/>
            <person name="Gaspar M.L."/>
            <person name="Mondo S.J."/>
            <person name="LaButti K.M."/>
            <person name="Sandor L."/>
            <person name="Grigoriev I.V."/>
            <person name="Henry S.A."/>
            <person name="Pawlowska T.E."/>
        </authorList>
    </citation>
    <scope>NUCLEOTIDE SEQUENCE [LARGE SCALE GENOMIC DNA]</scope>
    <source>
        <strain evidence="23 24">ATCC 11559</strain>
    </source>
</reference>
<accession>A0A1X0S0W9</accession>
<comment type="pathway">
    <text evidence="5">Amino-acid biosynthesis; L-tryptophan biosynthesis; L-tryptophan from chorismate: step 4/5.</text>
</comment>
<dbReference type="Gene3D" id="1.10.10.60">
    <property type="entry name" value="Homeodomain-like"/>
    <property type="match status" value="1"/>
</dbReference>
<keyword evidence="19 20" id="KW-0238">DNA-binding</keyword>
<comment type="subcellular location">
    <subcellularLocation>
        <location evidence="19 20">Nucleus</location>
    </subcellularLocation>
</comment>
<dbReference type="FunFam" id="3.40.50.880:FF:000031">
    <property type="entry name" value="Multifunctional tryptophan biosynthesis protein"/>
    <property type="match status" value="1"/>
</dbReference>
<dbReference type="InterPro" id="IPR001468">
    <property type="entry name" value="Indole-3-GlycerolPSynthase_CS"/>
</dbReference>
<feature type="region of interest" description="Disordered" evidence="21">
    <location>
        <begin position="110"/>
        <end position="181"/>
    </location>
</feature>
<protein>
    <recommendedName>
        <fullName evidence="10">Multifunctional tryptophan biosynthesis protein</fullName>
        <ecNumber evidence="8">4.1.1.48</ecNumber>
        <ecNumber evidence="7">4.1.3.27</ecNumber>
        <ecNumber evidence="9">5.3.1.24</ecNumber>
    </recommendedName>
</protein>
<evidence type="ECO:0000256" key="20">
    <source>
        <dbReference type="RuleBase" id="RU000682"/>
    </source>
</evidence>
<dbReference type="Pfam" id="PF00218">
    <property type="entry name" value="IGPS"/>
    <property type="match status" value="1"/>
</dbReference>
<dbReference type="SUPFAM" id="SSF51366">
    <property type="entry name" value="Ribulose-phoshate binding barrel"/>
    <property type="match status" value="2"/>
</dbReference>
<dbReference type="PROSITE" id="PS51273">
    <property type="entry name" value="GATASE_TYPE_1"/>
    <property type="match status" value="1"/>
</dbReference>
<evidence type="ECO:0000313" key="24">
    <source>
        <dbReference type="Proteomes" id="UP000242381"/>
    </source>
</evidence>
<dbReference type="PANTHER" id="PTHR43418">
    <property type="entry name" value="MULTIFUNCTIONAL TRYPTOPHAN BIOSYNTHESIS PROTEIN-RELATED"/>
    <property type="match status" value="1"/>
</dbReference>
<dbReference type="Proteomes" id="UP000242381">
    <property type="component" value="Unassembled WGS sequence"/>
</dbReference>
<comment type="pathway">
    <text evidence="4">Amino-acid biosynthesis; L-tryptophan biosynthesis; L-tryptophan from chorismate: step 3/5.</text>
</comment>
<keyword evidence="12" id="KW-0822">Tryptophan biosynthesis</keyword>
<dbReference type="EMBL" id="KV921343">
    <property type="protein sequence ID" value="ORE17916.1"/>
    <property type="molecule type" value="Genomic_DNA"/>
</dbReference>
<organism evidence="23 24">
    <name type="scientific">Rhizopus microsporus</name>
    <dbReference type="NCBI Taxonomy" id="58291"/>
    <lineage>
        <taxon>Eukaryota</taxon>
        <taxon>Fungi</taxon>
        <taxon>Fungi incertae sedis</taxon>
        <taxon>Mucoromycota</taxon>
        <taxon>Mucoromycotina</taxon>
        <taxon>Mucoromycetes</taxon>
        <taxon>Mucorales</taxon>
        <taxon>Mucorineae</taxon>
        <taxon>Rhizopodaceae</taxon>
        <taxon>Rhizopus</taxon>
    </lineage>
</organism>
<evidence type="ECO:0000256" key="16">
    <source>
        <dbReference type="ARBA" id="ARBA00023239"/>
    </source>
</evidence>
<dbReference type="SMART" id="SM00389">
    <property type="entry name" value="HOX"/>
    <property type="match status" value="1"/>
</dbReference>
<feature type="compositionally biased region" description="Acidic residues" evidence="21">
    <location>
        <begin position="44"/>
        <end position="58"/>
    </location>
</feature>
<dbReference type="SUPFAM" id="SSF52317">
    <property type="entry name" value="Class I glutamine amidotransferase-like"/>
    <property type="match status" value="1"/>
</dbReference>
<evidence type="ECO:0000256" key="9">
    <source>
        <dbReference type="ARBA" id="ARBA00012572"/>
    </source>
</evidence>
<dbReference type="VEuPathDB" id="FungiDB:BCV72DRAFT_172718"/>
<evidence type="ECO:0000256" key="6">
    <source>
        <dbReference type="ARBA" id="ARBA00004873"/>
    </source>
</evidence>
<dbReference type="FunFam" id="3.20.20.70:FF:000136">
    <property type="entry name" value="Multifunctional tryptophan biosynthesis protein"/>
    <property type="match status" value="1"/>
</dbReference>
<dbReference type="InterPro" id="IPR009057">
    <property type="entry name" value="Homeodomain-like_sf"/>
</dbReference>
<dbReference type="VEuPathDB" id="FungiDB:BCV72DRAFT_239095"/>
<dbReference type="GO" id="GO:0004425">
    <property type="term" value="F:indole-3-glycerol-phosphate synthase activity"/>
    <property type="evidence" value="ECO:0007669"/>
    <property type="project" value="UniProtKB-EC"/>
</dbReference>
<dbReference type="Pfam" id="PF00697">
    <property type="entry name" value="PRAI"/>
    <property type="match status" value="1"/>
</dbReference>
<dbReference type="Gene3D" id="3.40.50.880">
    <property type="match status" value="1"/>
</dbReference>
<dbReference type="InterPro" id="IPR013785">
    <property type="entry name" value="Aldolase_TIM"/>
</dbReference>
<dbReference type="OMA" id="HEANETD"/>
<dbReference type="PRINTS" id="PR00097">
    <property type="entry name" value="ANTSNTHASEII"/>
</dbReference>
<evidence type="ECO:0000256" key="13">
    <source>
        <dbReference type="ARBA" id="ARBA00022962"/>
    </source>
</evidence>
<sequence>MKKATLKKNNGQAETILENGSDERRRIESDTAVVDESYARESSDENGDDDDDDNEAEDGLIPPIRSRKRFTIEQSRILEDAYKEHGHPSRDFKEKIAKKFSTSPRRIQIWFQNRRAKDKRDKKSGDPNPQIPHSSCHLKSTLTQSESPIRDSMGYDESKMENEREQTDTSGEYEGFHQSSLSGPSIPFQELPNSYYNNTLPYIVPYSYNSYSSNNGGNCPKQNLYSLFYPNPTDLSGCPSDLLSHEANETDDTRSMTTLLIDNYDSFTYNVYQYLSCQGANVVVHRNDKITISEIEQLAPRNIVISPGPGHPSTDAGISRDVIKTFAGRIPILGICMGQQCMYEVYGGTVSYAGDIVHGKASRIKHDNRGIFRGVPQNNMVTRYHSLAGMPSTLPDALEVTATTDDGIIMGIRHKEYTVEGVQFHPESILCEHGHTMINNFLNLRGGTWEENPGAGVLSNKLRAQPKPSSNESQLDLSEQQQQQLTAAAPSILTRIYSQRLKDVQAAKEIPGQTPEDLEKLLRLHTAPPLQDVVARLRQSKPALMAEVKRASPSKGNIDMKANAAEQALQYALAGASVVSVLTEPKWFRGTLQDMRQVREAVGHLPNRPCILRKDFIVDRYQILEGRLYGADTILLIVAMLNDEQLHDLYSYAKSLGMEPLVEVNNAEEMARANALGARLIGVNNRNLHSFDVDMETTSRLAEMVPEGTILCALSGITGRADVEMYVKQGVHGVLVGEALMRAWNLKEFVSDLLGLEKKDPVPVSKEQKTSLVKVCGISSVEAAVEAANAGADLIGLIFAEKSKRKVSLEKAQEIVSAVRALGIQSSKTLPDNAHPNDWFLTHRYLLEKRRKPLVVGVFVNQSVEYMTEVATTVGLDLIQLHGTESLELAHYLPVPVIRACHIDNATFHESQIPHLTQPGYHHYVLLDAKVPNLPSDQQGGRGVKFDWSIANKIVNHKRFEFLDNKDFPIILAGGLDPTNVAAAIQQKQMAQKI</sequence>
<evidence type="ECO:0000256" key="8">
    <source>
        <dbReference type="ARBA" id="ARBA00012362"/>
    </source>
</evidence>
<evidence type="ECO:0000256" key="5">
    <source>
        <dbReference type="ARBA" id="ARBA00004696"/>
    </source>
</evidence>
<dbReference type="SUPFAM" id="SSF46689">
    <property type="entry name" value="Homeodomain-like"/>
    <property type="match status" value="1"/>
</dbReference>
<dbReference type="GO" id="GO:0004640">
    <property type="term" value="F:phosphoribosylanthranilate isomerase activity"/>
    <property type="evidence" value="ECO:0007669"/>
    <property type="project" value="UniProtKB-EC"/>
</dbReference>
<comment type="function">
    <text evidence="3">Trifunctional enzyme bearing the Gln amidotransferase (GATase) domain of anthranilate synthase, indole-glycerolphosphate synthase, and phosphoribosylanthranilate isomerase activities.</text>
</comment>
<dbReference type="AlphaFoldDB" id="A0A1X0S0W9"/>
<evidence type="ECO:0000256" key="17">
    <source>
        <dbReference type="ARBA" id="ARBA00023268"/>
    </source>
</evidence>
<keyword evidence="17" id="KW-0511">Multifunctional enzyme</keyword>
<dbReference type="InterPro" id="IPR050472">
    <property type="entry name" value="Anth_synth/Amidotransfase"/>
</dbReference>
<feature type="region of interest" description="Disordered" evidence="21">
    <location>
        <begin position="1"/>
        <end position="70"/>
    </location>
</feature>
<comment type="catalytic activity">
    <reaction evidence="18">
        <text>chorismate + L-glutamine = anthranilate + pyruvate + L-glutamate + H(+)</text>
        <dbReference type="Rhea" id="RHEA:21732"/>
        <dbReference type="ChEBI" id="CHEBI:15361"/>
        <dbReference type="ChEBI" id="CHEBI:15378"/>
        <dbReference type="ChEBI" id="CHEBI:16567"/>
        <dbReference type="ChEBI" id="CHEBI:29748"/>
        <dbReference type="ChEBI" id="CHEBI:29985"/>
        <dbReference type="ChEBI" id="CHEBI:58359"/>
        <dbReference type="EC" id="4.1.3.27"/>
    </reaction>
</comment>
<evidence type="ECO:0000256" key="19">
    <source>
        <dbReference type="PROSITE-ProRule" id="PRU00108"/>
    </source>
</evidence>
<dbReference type="InterPro" id="IPR001240">
    <property type="entry name" value="PRAI_dom"/>
</dbReference>
<dbReference type="PANTHER" id="PTHR43418:SF4">
    <property type="entry name" value="MULTIFUNCTIONAL TRYPTOPHAN BIOSYNTHESIS PROTEIN"/>
    <property type="match status" value="1"/>
</dbReference>
<evidence type="ECO:0000256" key="11">
    <source>
        <dbReference type="ARBA" id="ARBA00022605"/>
    </source>
</evidence>
<dbReference type="PRINTS" id="PR00096">
    <property type="entry name" value="GATASE"/>
</dbReference>
<evidence type="ECO:0000256" key="14">
    <source>
        <dbReference type="ARBA" id="ARBA00023141"/>
    </source>
</evidence>
<dbReference type="HAMAP" id="MF_00134_B">
    <property type="entry name" value="IGPS_B"/>
    <property type="match status" value="1"/>
</dbReference>
<dbReference type="InterPro" id="IPR006221">
    <property type="entry name" value="TrpG/PapA_dom"/>
</dbReference>
<keyword evidence="15" id="KW-0413">Isomerase</keyword>
<evidence type="ECO:0000256" key="15">
    <source>
        <dbReference type="ARBA" id="ARBA00023235"/>
    </source>
</evidence>
<name>A0A1X0S0W9_RHIZD</name>
<feature type="compositionally biased region" description="Basic and acidic residues" evidence="21">
    <location>
        <begin position="156"/>
        <end position="167"/>
    </location>
</feature>
<dbReference type="CDD" id="cd00331">
    <property type="entry name" value="IGPS"/>
    <property type="match status" value="1"/>
</dbReference>
<proteinExistence type="inferred from homology"/>
<dbReference type="Pfam" id="PF00046">
    <property type="entry name" value="Homeodomain"/>
    <property type="match status" value="1"/>
</dbReference>
<evidence type="ECO:0000256" key="1">
    <source>
        <dbReference type="ARBA" id="ARBA00001164"/>
    </source>
</evidence>
<comment type="pathway">
    <text evidence="6">Amino-acid biosynthesis; L-tryptophan biosynthesis; L-tryptophan from chorismate: step 1/5.</text>
</comment>
<feature type="region of interest" description="Disordered" evidence="21">
    <location>
        <begin position="455"/>
        <end position="483"/>
    </location>
</feature>
<dbReference type="PROSITE" id="PS50071">
    <property type="entry name" value="HOMEOBOX_2"/>
    <property type="match status" value="1"/>
</dbReference>
<dbReference type="InterPro" id="IPR011060">
    <property type="entry name" value="RibuloseP-bd_barrel"/>
</dbReference>
<dbReference type="NCBIfam" id="TIGR00566">
    <property type="entry name" value="trpG_papA"/>
    <property type="match status" value="1"/>
</dbReference>
<dbReference type="InterPro" id="IPR013798">
    <property type="entry name" value="Indole-3-glycerol_P_synth_dom"/>
</dbReference>
<feature type="DNA-binding region" description="Homeobox" evidence="19">
    <location>
        <begin position="67"/>
        <end position="122"/>
    </location>
</feature>
<gene>
    <name evidence="23" type="ORF">BCV71DRAFT_255808</name>
</gene>
<dbReference type="GO" id="GO:0004049">
    <property type="term" value="F:anthranilate synthase activity"/>
    <property type="evidence" value="ECO:0007669"/>
    <property type="project" value="UniProtKB-EC"/>
</dbReference>
<keyword evidence="13" id="KW-0315">Glutamine amidotransferase</keyword>
<evidence type="ECO:0000313" key="23">
    <source>
        <dbReference type="EMBL" id="ORE17916.1"/>
    </source>
</evidence>
<feature type="region of interest" description="Disordered" evidence="21">
    <location>
        <begin position="80"/>
        <end position="99"/>
    </location>
</feature>
<dbReference type="EC" id="4.1.3.27" evidence="7"/>